<dbReference type="Pfam" id="PF00618">
    <property type="entry name" value="RasGEF_N"/>
    <property type="match status" value="1"/>
</dbReference>
<name>A0A319ERG6_ASPSB</name>
<evidence type="ECO:0000313" key="10">
    <source>
        <dbReference type="Proteomes" id="UP000248423"/>
    </source>
</evidence>
<evidence type="ECO:0000259" key="6">
    <source>
        <dbReference type="PROSITE" id="PS50002"/>
    </source>
</evidence>
<dbReference type="CDD" id="cd06224">
    <property type="entry name" value="REM"/>
    <property type="match status" value="1"/>
</dbReference>
<keyword evidence="10" id="KW-1185">Reference proteome</keyword>
<dbReference type="SUPFAM" id="SSF50044">
    <property type="entry name" value="SH3-domain"/>
    <property type="match status" value="1"/>
</dbReference>
<feature type="region of interest" description="Disordered" evidence="5">
    <location>
        <begin position="591"/>
        <end position="656"/>
    </location>
</feature>
<evidence type="ECO:0000256" key="3">
    <source>
        <dbReference type="PROSITE-ProRule" id="PRU00168"/>
    </source>
</evidence>
<feature type="compositionally biased region" description="Polar residues" evidence="5">
    <location>
        <begin position="1120"/>
        <end position="1133"/>
    </location>
</feature>
<dbReference type="GO" id="GO:0007265">
    <property type="term" value="P:Ras protein signal transduction"/>
    <property type="evidence" value="ECO:0007669"/>
    <property type="project" value="TreeGrafter"/>
</dbReference>
<accession>A0A319ERG6</accession>
<dbReference type="PROSITE" id="PS50009">
    <property type="entry name" value="RASGEF_CAT"/>
    <property type="match status" value="1"/>
</dbReference>
<dbReference type="Pfam" id="PF00617">
    <property type="entry name" value="RasGEF"/>
    <property type="match status" value="1"/>
</dbReference>
<protein>
    <submittedName>
        <fullName evidence="9">Ras GEF</fullName>
    </submittedName>
</protein>
<dbReference type="OrthoDB" id="546434at2759"/>
<dbReference type="GO" id="GO:0005085">
    <property type="term" value="F:guanyl-nucleotide exchange factor activity"/>
    <property type="evidence" value="ECO:0007669"/>
    <property type="project" value="UniProtKB-KW"/>
</dbReference>
<dbReference type="InterPro" id="IPR008937">
    <property type="entry name" value="Ras-like_GEF"/>
</dbReference>
<evidence type="ECO:0000256" key="1">
    <source>
        <dbReference type="ARBA" id="ARBA00022443"/>
    </source>
</evidence>
<dbReference type="SMART" id="SM00326">
    <property type="entry name" value="SH3"/>
    <property type="match status" value="1"/>
</dbReference>
<evidence type="ECO:0000256" key="5">
    <source>
        <dbReference type="SAM" id="MobiDB-lite"/>
    </source>
</evidence>
<feature type="domain" description="N-terminal Ras-GEF" evidence="8">
    <location>
        <begin position="692"/>
        <end position="812"/>
    </location>
</feature>
<gene>
    <name evidence="9" type="ORF">BO78DRAFT_305949</name>
</gene>
<dbReference type="Gene3D" id="1.20.870.10">
    <property type="entry name" value="Son of sevenless (SoS) protein Chain: S domain 1"/>
    <property type="match status" value="1"/>
</dbReference>
<dbReference type="EMBL" id="KZ826322">
    <property type="protein sequence ID" value="PYI10325.1"/>
    <property type="molecule type" value="Genomic_DNA"/>
</dbReference>
<dbReference type="STRING" id="1448318.A0A319ERG6"/>
<dbReference type="CDD" id="cd00155">
    <property type="entry name" value="RasGEF"/>
    <property type="match status" value="1"/>
</dbReference>
<dbReference type="PROSITE" id="PS50212">
    <property type="entry name" value="RASGEF_NTER"/>
    <property type="match status" value="1"/>
</dbReference>
<dbReference type="PROSITE" id="PS50002">
    <property type="entry name" value="SH3"/>
    <property type="match status" value="1"/>
</dbReference>
<dbReference type="Gene3D" id="2.30.30.40">
    <property type="entry name" value="SH3 Domains"/>
    <property type="match status" value="1"/>
</dbReference>
<keyword evidence="1 4" id="KW-0728">SH3 domain</keyword>
<dbReference type="InterPro" id="IPR000651">
    <property type="entry name" value="Ras-like_Gua-exchang_fac_N"/>
</dbReference>
<feature type="region of interest" description="Disordered" evidence="5">
    <location>
        <begin position="496"/>
        <end position="577"/>
    </location>
</feature>
<dbReference type="InterPro" id="IPR036964">
    <property type="entry name" value="RASGEF_cat_dom_sf"/>
</dbReference>
<dbReference type="AlphaFoldDB" id="A0A319ERG6"/>
<dbReference type="SMART" id="SM00147">
    <property type="entry name" value="RasGEF"/>
    <property type="match status" value="1"/>
</dbReference>
<dbReference type="SUPFAM" id="SSF48366">
    <property type="entry name" value="Ras GEF"/>
    <property type="match status" value="1"/>
</dbReference>
<proteinExistence type="predicted"/>
<organism evidence="9 10">
    <name type="scientific">Aspergillus sclerotiicarbonarius (strain CBS 121057 / IBT 28362)</name>
    <dbReference type="NCBI Taxonomy" id="1448318"/>
    <lineage>
        <taxon>Eukaryota</taxon>
        <taxon>Fungi</taxon>
        <taxon>Dikarya</taxon>
        <taxon>Ascomycota</taxon>
        <taxon>Pezizomycotina</taxon>
        <taxon>Eurotiomycetes</taxon>
        <taxon>Eurotiomycetidae</taxon>
        <taxon>Eurotiales</taxon>
        <taxon>Aspergillaceae</taxon>
        <taxon>Aspergillus</taxon>
        <taxon>Aspergillus subgen. Circumdati</taxon>
    </lineage>
</organism>
<feature type="domain" description="SH3" evidence="6">
    <location>
        <begin position="58"/>
        <end position="124"/>
    </location>
</feature>
<dbReference type="VEuPathDB" id="FungiDB:BO78DRAFT_305949"/>
<feature type="compositionally biased region" description="Polar residues" evidence="5">
    <location>
        <begin position="618"/>
        <end position="629"/>
    </location>
</feature>
<evidence type="ECO:0000259" key="7">
    <source>
        <dbReference type="PROSITE" id="PS50009"/>
    </source>
</evidence>
<dbReference type="PANTHER" id="PTHR23113">
    <property type="entry name" value="GUANINE NUCLEOTIDE EXCHANGE FACTOR"/>
    <property type="match status" value="1"/>
</dbReference>
<evidence type="ECO:0000256" key="2">
    <source>
        <dbReference type="ARBA" id="ARBA00022658"/>
    </source>
</evidence>
<evidence type="ECO:0000259" key="8">
    <source>
        <dbReference type="PROSITE" id="PS50212"/>
    </source>
</evidence>
<dbReference type="GO" id="GO:0005886">
    <property type="term" value="C:plasma membrane"/>
    <property type="evidence" value="ECO:0007669"/>
    <property type="project" value="TreeGrafter"/>
</dbReference>
<feature type="compositionally biased region" description="Polar residues" evidence="5">
    <location>
        <begin position="558"/>
        <end position="571"/>
    </location>
</feature>
<evidence type="ECO:0000313" key="9">
    <source>
        <dbReference type="EMBL" id="PYI10325.1"/>
    </source>
</evidence>
<dbReference type="InterPro" id="IPR001895">
    <property type="entry name" value="RASGEF_cat_dom"/>
</dbReference>
<dbReference type="InterPro" id="IPR001452">
    <property type="entry name" value="SH3_domain"/>
</dbReference>
<sequence>MQEPMKRHIAPLKIEKGNLNFHADLYYPFQHHLEMSPPLTPYGIKDDSMEHTETPRAVFHNYLRAFYPYHPSGNVSPSTVTLPLDQGDIVLVHSVHTNGWADGTLLDTGARGWLPTNYCEAYDQQPMRPLLKALTDFWDIIRGGCGFPLNDAGNQDLVRGLIAGVRYLLQKSECLTRDCTLVTSHDGLRRNRKALLADLSSLVRTTKRFQEVGSSSATQEEIDYMVDEMLLKAFRIVTRGVHFLDVWNEEVGLSRTIAELEQQPAHHPGPLASAAETGPISEAAASEADTERNESRLMNASRLDMSRASARVDDSPQTRPMSVTTKRISISHRVSTSGPAAAVRNPNLASERLNSAYDAFLGVLGSFIGLHLQSRSSTELVVTTEQAVRSCRALLTVVEATCEHDPQGSGLLEGARDTMYERLSELVYAAREAFRPAHSPDDELVFLPDEGKRLVDAATDCVRAAGSCLAKARLMLEECGDFELDAMPQELAPAPSAVTDVNKTPQPQRTSSLPGNQNRPQEASLRLPPPPLQIPNSINKRYSPPTPGLTDDTTPSSFQSRAGASTPATDMSSFPSTNLLSSSLDKLSFSSHHTQPIEIPHRNSQPKSDVSESFGRGVTSNGSSFTFNSRLRDSEMSGVSQTSTRATSPDIGNHYQVPSLKGSISHSTLAEENEETEANILEKTYAHELIFKEGQVMGGSLRALVEKLTAHQSTPDAMFVSTFYLTFRLFATPLEFADTLVDRFNYIGDTPHTAGPVRLRVYNVFKGWLESHWRHDCDNSALEFIVGFANGTLMGTLPSAGKRLAELAEKVSKVHGPVVPRLVSSMGKTNTATAQYVHPDTPLPPPILGKKETNLLKQWKNGEGTISILDFDPMELARQFTIKESRIFCAILPEELLATEWMKKSGSLAVNVRAMATLSTDLTHLVADSILQLEEPKKRAAIIKHWVKIANKCLELSNYDSLMAIICSLNSSMISRLKRTWEVVSQKTKTTLEFLRGIVDVSRNYAVLRQRLQNRVPPCLPFVGTYLTDLTFVDHGNQALRNLPTDEGEMAVINFDKHMKTAKIISELQRFQIPYRLTEVPELQAWMQNELVRVRSSGEKSLQTFYRRSLVLEPREAPQQPRNMQPESSSSSILENAKDKFDFLSWTHPSKAKSVATNG</sequence>
<dbReference type="PANTHER" id="PTHR23113:SF354">
    <property type="entry name" value="BUD SITE SELECTION PROTEIN 5"/>
    <property type="match status" value="1"/>
</dbReference>
<feature type="region of interest" description="Disordered" evidence="5">
    <location>
        <begin position="1113"/>
        <end position="1133"/>
    </location>
</feature>
<feature type="compositionally biased region" description="Low complexity" evidence="5">
    <location>
        <begin position="548"/>
        <end position="557"/>
    </location>
</feature>
<dbReference type="InterPro" id="IPR023578">
    <property type="entry name" value="Ras_GEF_dom_sf"/>
</dbReference>
<feature type="compositionally biased region" description="Polar residues" evidence="5">
    <location>
        <begin position="637"/>
        <end position="647"/>
    </location>
</feature>
<dbReference type="Gene3D" id="1.10.840.10">
    <property type="entry name" value="Ras guanine-nucleotide exchange factors catalytic domain"/>
    <property type="match status" value="1"/>
</dbReference>
<dbReference type="SMART" id="SM00229">
    <property type="entry name" value="RasGEFN"/>
    <property type="match status" value="1"/>
</dbReference>
<evidence type="ECO:0000256" key="4">
    <source>
        <dbReference type="PROSITE-ProRule" id="PRU00192"/>
    </source>
</evidence>
<feature type="domain" description="Ras-GEF" evidence="7">
    <location>
        <begin position="872"/>
        <end position="1115"/>
    </location>
</feature>
<reference evidence="9 10" key="1">
    <citation type="submission" date="2018-02" db="EMBL/GenBank/DDBJ databases">
        <title>The genomes of Aspergillus section Nigri reveals drivers in fungal speciation.</title>
        <authorList>
            <consortium name="DOE Joint Genome Institute"/>
            <person name="Vesth T.C."/>
            <person name="Nybo J."/>
            <person name="Theobald S."/>
            <person name="Brandl J."/>
            <person name="Frisvad J.C."/>
            <person name="Nielsen K.F."/>
            <person name="Lyhne E.K."/>
            <person name="Kogle M.E."/>
            <person name="Kuo A."/>
            <person name="Riley R."/>
            <person name="Clum A."/>
            <person name="Nolan M."/>
            <person name="Lipzen A."/>
            <person name="Salamov A."/>
            <person name="Henrissat B."/>
            <person name="Wiebenga A."/>
            <person name="De vries R.P."/>
            <person name="Grigoriev I.V."/>
            <person name="Mortensen U.H."/>
            <person name="Andersen M.R."/>
            <person name="Baker S.E."/>
        </authorList>
    </citation>
    <scope>NUCLEOTIDE SEQUENCE [LARGE SCALE GENOMIC DNA]</scope>
    <source>
        <strain evidence="9 10">CBS 121057</strain>
    </source>
</reference>
<keyword evidence="2 3" id="KW-0344">Guanine-nucleotide releasing factor</keyword>
<feature type="region of interest" description="Disordered" evidence="5">
    <location>
        <begin position="300"/>
        <end position="323"/>
    </location>
</feature>
<dbReference type="Proteomes" id="UP000248423">
    <property type="component" value="Unassembled WGS sequence"/>
</dbReference>
<feature type="compositionally biased region" description="Polar residues" evidence="5">
    <location>
        <begin position="499"/>
        <end position="521"/>
    </location>
</feature>
<dbReference type="InterPro" id="IPR036028">
    <property type="entry name" value="SH3-like_dom_sf"/>
</dbReference>